<accession>A0A2Z6MAJ9</accession>
<dbReference type="InterPro" id="IPR011990">
    <property type="entry name" value="TPR-like_helical_dom_sf"/>
</dbReference>
<keyword evidence="1" id="KW-0677">Repeat</keyword>
<dbReference type="InterPro" id="IPR044795">
    <property type="entry name" value="THA8L-like"/>
</dbReference>
<organism evidence="2 3">
    <name type="scientific">Trifolium subterraneum</name>
    <name type="common">Subterranean clover</name>
    <dbReference type="NCBI Taxonomy" id="3900"/>
    <lineage>
        <taxon>Eukaryota</taxon>
        <taxon>Viridiplantae</taxon>
        <taxon>Streptophyta</taxon>
        <taxon>Embryophyta</taxon>
        <taxon>Tracheophyta</taxon>
        <taxon>Spermatophyta</taxon>
        <taxon>Magnoliopsida</taxon>
        <taxon>eudicotyledons</taxon>
        <taxon>Gunneridae</taxon>
        <taxon>Pentapetalae</taxon>
        <taxon>rosids</taxon>
        <taxon>fabids</taxon>
        <taxon>Fabales</taxon>
        <taxon>Fabaceae</taxon>
        <taxon>Papilionoideae</taxon>
        <taxon>50 kb inversion clade</taxon>
        <taxon>NPAAA clade</taxon>
        <taxon>Hologalegina</taxon>
        <taxon>IRL clade</taxon>
        <taxon>Trifolieae</taxon>
        <taxon>Trifolium</taxon>
    </lineage>
</organism>
<dbReference type="EMBL" id="DF973346">
    <property type="protein sequence ID" value="GAU27063.1"/>
    <property type="molecule type" value="Genomic_DNA"/>
</dbReference>
<dbReference type="PANTHER" id="PTHR46870">
    <property type="entry name" value="PROTEIN THYLAKOID ASSEMBLY 8-LIKE, CHLOROPLASTIC"/>
    <property type="match status" value="1"/>
</dbReference>
<dbReference type="InterPro" id="IPR002885">
    <property type="entry name" value="PPR_rpt"/>
</dbReference>
<name>A0A2Z6MAJ9_TRISU</name>
<sequence>MHCLFINKSFLSQLYDIVPKEIRYRPYMFFYKDMLMMLARNERVDESKRVWDDLKREGVLIDQHIFGDIIRVYLDRGMPSKAMDIYEEM</sequence>
<evidence type="ECO:0000313" key="3">
    <source>
        <dbReference type="Proteomes" id="UP000242715"/>
    </source>
</evidence>
<keyword evidence="3" id="KW-1185">Reference proteome</keyword>
<dbReference type="Proteomes" id="UP000242715">
    <property type="component" value="Unassembled WGS sequence"/>
</dbReference>
<dbReference type="Gene3D" id="1.25.40.10">
    <property type="entry name" value="Tetratricopeptide repeat domain"/>
    <property type="match status" value="1"/>
</dbReference>
<dbReference type="PANTHER" id="PTHR46870:SF1">
    <property type="entry name" value="OS03G0297700 PROTEIN"/>
    <property type="match status" value="1"/>
</dbReference>
<evidence type="ECO:0000256" key="1">
    <source>
        <dbReference type="ARBA" id="ARBA00022737"/>
    </source>
</evidence>
<proteinExistence type="predicted"/>
<dbReference type="Pfam" id="PF01535">
    <property type="entry name" value="PPR"/>
    <property type="match status" value="2"/>
</dbReference>
<evidence type="ECO:0008006" key="4">
    <source>
        <dbReference type="Google" id="ProtNLM"/>
    </source>
</evidence>
<dbReference type="OrthoDB" id="1735029at2759"/>
<reference evidence="3" key="1">
    <citation type="journal article" date="2017" name="Front. Plant Sci.">
        <title>Climate Clever Clovers: New Paradigm to Reduce the Environmental Footprint of Ruminants by Breeding Low Methanogenic Forages Utilizing Haplotype Variation.</title>
        <authorList>
            <person name="Kaur P."/>
            <person name="Appels R."/>
            <person name="Bayer P.E."/>
            <person name="Keeble-Gagnere G."/>
            <person name="Wang J."/>
            <person name="Hirakawa H."/>
            <person name="Shirasawa K."/>
            <person name="Vercoe P."/>
            <person name="Stefanova K."/>
            <person name="Durmic Z."/>
            <person name="Nichols P."/>
            <person name="Revell C."/>
            <person name="Isobe S.N."/>
            <person name="Edwards D."/>
            <person name="Erskine W."/>
        </authorList>
    </citation>
    <scope>NUCLEOTIDE SEQUENCE [LARGE SCALE GENOMIC DNA]</scope>
    <source>
        <strain evidence="3">cv. Daliak</strain>
    </source>
</reference>
<evidence type="ECO:0000313" key="2">
    <source>
        <dbReference type="EMBL" id="GAU27063.1"/>
    </source>
</evidence>
<dbReference type="AlphaFoldDB" id="A0A2Z6MAJ9"/>
<protein>
    <recommendedName>
        <fullName evidence="4">Pentacotripeptide-repeat region of PRORP domain-containing protein</fullName>
    </recommendedName>
</protein>
<gene>
    <name evidence="2" type="ORF">TSUD_314250</name>
</gene>